<organism evidence="3 4">
    <name type="scientific">Candidatus Neomicrothrix parvicella RN1</name>
    <dbReference type="NCBI Taxonomy" id="1229780"/>
    <lineage>
        <taxon>Bacteria</taxon>
        <taxon>Bacillati</taxon>
        <taxon>Actinomycetota</taxon>
        <taxon>Acidimicrobiia</taxon>
        <taxon>Acidimicrobiales</taxon>
        <taxon>Microthrixaceae</taxon>
        <taxon>Candidatus Neomicrothrix</taxon>
    </lineage>
</organism>
<protein>
    <submittedName>
        <fullName evidence="3">Putative Response regulator receiver protein</fullName>
    </submittedName>
</protein>
<dbReference type="CDD" id="cd00156">
    <property type="entry name" value="REC"/>
    <property type="match status" value="1"/>
</dbReference>
<evidence type="ECO:0000313" key="4">
    <source>
        <dbReference type="Proteomes" id="UP000018291"/>
    </source>
</evidence>
<dbReference type="Pfam" id="PF00072">
    <property type="entry name" value="Response_reg"/>
    <property type="match status" value="1"/>
</dbReference>
<evidence type="ECO:0000259" key="2">
    <source>
        <dbReference type="PROSITE" id="PS50110"/>
    </source>
</evidence>
<proteinExistence type="predicted"/>
<dbReference type="HOGENOM" id="CLU_1812258_0_0_11"/>
<dbReference type="Gene3D" id="3.40.50.2300">
    <property type="match status" value="1"/>
</dbReference>
<dbReference type="eggNOG" id="COG0745">
    <property type="taxonomic scope" value="Bacteria"/>
</dbReference>
<accession>R4YWD3</accession>
<dbReference type="InterPro" id="IPR011006">
    <property type="entry name" value="CheY-like_superfamily"/>
</dbReference>
<sequence>MVVEYVLVATDSDALADDVDATLGDDRCEVGRVNSGAEVFGAVRERQPDLVVLDLQIGNMGGMATSLHLRNEEGGRRLAPQRILLLLDRGADVFLAGQSEADGWMIKPLDSFRLRRAAAAVAAGRGWFEHADGTIDEGEPAV</sequence>
<dbReference type="EMBL" id="CANL01000002">
    <property type="protein sequence ID" value="CCM62235.1"/>
    <property type="molecule type" value="Genomic_DNA"/>
</dbReference>
<dbReference type="InterPro" id="IPR001789">
    <property type="entry name" value="Sig_transdc_resp-reg_receiver"/>
</dbReference>
<dbReference type="GO" id="GO:0000160">
    <property type="term" value="P:phosphorelay signal transduction system"/>
    <property type="evidence" value="ECO:0007669"/>
    <property type="project" value="InterPro"/>
</dbReference>
<keyword evidence="4" id="KW-1185">Reference proteome</keyword>
<reference evidence="3 4" key="1">
    <citation type="journal article" date="2013" name="ISME J.">
        <title>Metabolic model for the filamentous 'Candidatus Microthrix parvicella' based on genomic and metagenomic analyses.</title>
        <authorList>
            <person name="Jon McIlroy S."/>
            <person name="Kristiansen R."/>
            <person name="Albertsen M."/>
            <person name="Michael Karst S."/>
            <person name="Rossetti S."/>
            <person name="Lund Nielsen J."/>
            <person name="Tandoi V."/>
            <person name="James Seviour R."/>
            <person name="Nielsen P.H."/>
        </authorList>
    </citation>
    <scope>NUCLEOTIDE SEQUENCE [LARGE SCALE GENOMIC DNA]</scope>
    <source>
        <strain evidence="3 4">RN1</strain>
    </source>
</reference>
<evidence type="ECO:0000313" key="3">
    <source>
        <dbReference type="EMBL" id="CCM62235.1"/>
    </source>
</evidence>
<feature type="modified residue" description="4-aspartylphosphate" evidence="1">
    <location>
        <position position="54"/>
    </location>
</feature>
<gene>
    <name evidence="3" type="ORF">BN381_100122</name>
</gene>
<keyword evidence="1" id="KW-0597">Phosphoprotein</keyword>
<dbReference type="STRING" id="1229780.BN381_100122"/>
<dbReference type="SMART" id="SM00448">
    <property type="entry name" value="REC"/>
    <property type="match status" value="1"/>
</dbReference>
<dbReference type="PROSITE" id="PS50110">
    <property type="entry name" value="RESPONSE_REGULATORY"/>
    <property type="match status" value="1"/>
</dbReference>
<name>R4YWD3_9ACTN</name>
<dbReference type="SUPFAM" id="SSF52172">
    <property type="entry name" value="CheY-like"/>
    <property type="match status" value="1"/>
</dbReference>
<dbReference type="Proteomes" id="UP000018291">
    <property type="component" value="Unassembled WGS sequence"/>
</dbReference>
<dbReference type="AlphaFoldDB" id="R4YWD3"/>
<feature type="domain" description="Response regulatory" evidence="2">
    <location>
        <begin position="5"/>
        <end position="122"/>
    </location>
</feature>
<comment type="caution">
    <text evidence="3">The sequence shown here is derived from an EMBL/GenBank/DDBJ whole genome shotgun (WGS) entry which is preliminary data.</text>
</comment>
<evidence type="ECO:0000256" key="1">
    <source>
        <dbReference type="PROSITE-ProRule" id="PRU00169"/>
    </source>
</evidence>